<feature type="region of interest" description="Disordered" evidence="4">
    <location>
        <begin position="33"/>
        <end position="52"/>
    </location>
</feature>
<organism evidence="6 7">
    <name type="scientific">Leptotrombidium deliense</name>
    <dbReference type="NCBI Taxonomy" id="299467"/>
    <lineage>
        <taxon>Eukaryota</taxon>
        <taxon>Metazoa</taxon>
        <taxon>Ecdysozoa</taxon>
        <taxon>Arthropoda</taxon>
        <taxon>Chelicerata</taxon>
        <taxon>Arachnida</taxon>
        <taxon>Acari</taxon>
        <taxon>Acariformes</taxon>
        <taxon>Trombidiformes</taxon>
        <taxon>Prostigmata</taxon>
        <taxon>Anystina</taxon>
        <taxon>Parasitengona</taxon>
        <taxon>Trombiculoidea</taxon>
        <taxon>Trombiculidae</taxon>
        <taxon>Leptotrombidium</taxon>
    </lineage>
</organism>
<evidence type="ECO:0000313" key="7">
    <source>
        <dbReference type="Proteomes" id="UP000288716"/>
    </source>
</evidence>
<evidence type="ECO:0000256" key="3">
    <source>
        <dbReference type="ARBA" id="ARBA00023180"/>
    </source>
</evidence>
<evidence type="ECO:0000256" key="1">
    <source>
        <dbReference type="ARBA" id="ARBA00005964"/>
    </source>
</evidence>
<keyword evidence="7" id="KW-1185">Reference proteome</keyword>
<dbReference type="InterPro" id="IPR029058">
    <property type="entry name" value="AB_hydrolase_fold"/>
</dbReference>
<dbReference type="InterPro" id="IPR051093">
    <property type="entry name" value="Neuroligin/BSAL"/>
</dbReference>
<evidence type="ECO:0000313" key="6">
    <source>
        <dbReference type="EMBL" id="RWS27349.1"/>
    </source>
</evidence>
<comment type="caution">
    <text evidence="6">The sequence shown here is derived from an EMBL/GenBank/DDBJ whole genome shotgun (WGS) entry which is preliminary data.</text>
</comment>
<reference evidence="6 7" key="1">
    <citation type="journal article" date="2018" name="Gigascience">
        <title>Genomes of trombidid mites reveal novel predicted allergens and laterally-transferred genes associated with secondary metabolism.</title>
        <authorList>
            <person name="Dong X."/>
            <person name="Chaisiri K."/>
            <person name="Xia D."/>
            <person name="Armstrong S.D."/>
            <person name="Fang Y."/>
            <person name="Donnelly M.J."/>
            <person name="Kadowaki T."/>
            <person name="McGarry J.W."/>
            <person name="Darby A.C."/>
            <person name="Makepeace B.L."/>
        </authorList>
    </citation>
    <scope>NUCLEOTIDE SEQUENCE [LARGE SCALE GENOMIC DNA]</scope>
    <source>
        <strain evidence="6">UoL-UT</strain>
    </source>
</reference>
<dbReference type="VEuPathDB" id="VectorBase:LDEU004691"/>
<evidence type="ECO:0000256" key="4">
    <source>
        <dbReference type="SAM" id="MobiDB-lite"/>
    </source>
</evidence>
<proteinExistence type="inferred from homology"/>
<dbReference type="EMBL" id="NCKV01002081">
    <property type="protein sequence ID" value="RWS27349.1"/>
    <property type="molecule type" value="Genomic_DNA"/>
</dbReference>
<evidence type="ECO:0000256" key="2">
    <source>
        <dbReference type="ARBA" id="ARBA00022729"/>
    </source>
</evidence>
<evidence type="ECO:0000259" key="5">
    <source>
        <dbReference type="Pfam" id="PF00135"/>
    </source>
</evidence>
<sequence length="98" mass="11118">MPPVTPAHWRGVKLANRFGPVCPQKIPDSNLWSENYRNHSSGKGGRTASDSQLPEGRVAYLKRIIPFLRNQSEDCLYLNIYTPFTQVFVISLILPSPY</sequence>
<gene>
    <name evidence="6" type="ORF">B4U80_08880</name>
</gene>
<dbReference type="PANTHER" id="PTHR43903">
    <property type="entry name" value="NEUROLIGIN"/>
    <property type="match status" value="1"/>
</dbReference>
<dbReference type="SUPFAM" id="SSF53474">
    <property type="entry name" value="alpha/beta-Hydrolases"/>
    <property type="match status" value="1"/>
</dbReference>
<accession>A0A443SIK4</accession>
<keyword evidence="2" id="KW-0732">Signal</keyword>
<dbReference type="Proteomes" id="UP000288716">
    <property type="component" value="Unassembled WGS sequence"/>
</dbReference>
<dbReference type="InterPro" id="IPR002018">
    <property type="entry name" value="CarbesteraseB"/>
</dbReference>
<name>A0A443SIK4_9ACAR</name>
<protein>
    <submittedName>
        <fullName evidence="6">Neuroligin-4: Y-linked-like protein</fullName>
    </submittedName>
</protein>
<dbReference type="Pfam" id="PF00135">
    <property type="entry name" value="COesterase"/>
    <property type="match status" value="1"/>
</dbReference>
<dbReference type="InterPro" id="IPR019819">
    <property type="entry name" value="Carboxylesterase_B_CS"/>
</dbReference>
<dbReference type="Gene3D" id="3.40.50.1820">
    <property type="entry name" value="alpha/beta hydrolase"/>
    <property type="match status" value="1"/>
</dbReference>
<keyword evidence="3" id="KW-0325">Glycoprotein</keyword>
<feature type="domain" description="Carboxylesterase type B" evidence="5">
    <location>
        <begin position="2"/>
        <end position="84"/>
    </location>
</feature>
<dbReference type="PROSITE" id="PS00941">
    <property type="entry name" value="CARBOXYLESTERASE_B_2"/>
    <property type="match status" value="1"/>
</dbReference>
<comment type="similarity">
    <text evidence="1">Belongs to the type-B carboxylesterase/lipase family.</text>
</comment>
<dbReference type="AlphaFoldDB" id="A0A443SIK4"/>
<dbReference type="STRING" id="299467.A0A443SIK4"/>
<dbReference type="OrthoDB" id="3200163at2759"/>